<dbReference type="SUPFAM" id="SSF143631">
    <property type="entry name" value="ApbE-like"/>
    <property type="match status" value="1"/>
</dbReference>
<name>A0ABR7PEK3_9FIRM</name>
<organism evidence="13 14">
    <name type="scientific">Blautia stercoris</name>
    <dbReference type="NCBI Taxonomy" id="871664"/>
    <lineage>
        <taxon>Bacteria</taxon>
        <taxon>Bacillati</taxon>
        <taxon>Bacillota</taxon>
        <taxon>Clostridia</taxon>
        <taxon>Lachnospirales</taxon>
        <taxon>Lachnospiraceae</taxon>
        <taxon>Blautia</taxon>
    </lineage>
</organism>
<feature type="region of interest" description="Disordered" evidence="12">
    <location>
        <begin position="1"/>
        <end position="46"/>
    </location>
</feature>
<feature type="compositionally biased region" description="Polar residues" evidence="12">
    <location>
        <begin position="1"/>
        <end position="15"/>
    </location>
</feature>
<evidence type="ECO:0000256" key="5">
    <source>
        <dbReference type="ARBA" id="ARBA00022679"/>
    </source>
</evidence>
<evidence type="ECO:0000256" key="1">
    <source>
        <dbReference type="ARBA" id="ARBA00001946"/>
    </source>
</evidence>
<dbReference type="Pfam" id="PF02424">
    <property type="entry name" value="ApbE"/>
    <property type="match status" value="1"/>
</dbReference>
<evidence type="ECO:0000256" key="4">
    <source>
        <dbReference type="ARBA" id="ARBA00022630"/>
    </source>
</evidence>
<evidence type="ECO:0000256" key="8">
    <source>
        <dbReference type="ARBA" id="ARBA00022842"/>
    </source>
</evidence>
<keyword evidence="4 11" id="KW-0285">Flavoprotein</keyword>
<evidence type="ECO:0000313" key="13">
    <source>
        <dbReference type="EMBL" id="MBC8629858.1"/>
    </source>
</evidence>
<dbReference type="PIRSF" id="PIRSF006268">
    <property type="entry name" value="ApbE"/>
    <property type="match status" value="1"/>
</dbReference>
<evidence type="ECO:0000256" key="11">
    <source>
        <dbReference type="PIRNR" id="PIRNR006268"/>
    </source>
</evidence>
<sequence>MILGGCSTQKITDSSSQKEETQEAKNQDISEKSTDGEADESQEASKDVFAMDTYMTVTAYGSHGEEAVEKAVTEIERLDGLLSTGEESSEIAQVNANGGGTLGKDASYLVERALEFGESTDGAFDIAIYPIMAEWGFTTGDFKVPSKETLDSLLEKTKLSDVVFDKETSTVSFKTDGMAIDLGGIAKGYTSTRIMDIYRECGVKSGLVNLGGNVQALGTKTDGSKWRVAIQGVDDDDSYLGVLSISDKAVITSGGYERYFEQDGVTYHHIIDPTTGYPADSGLLSVSIVSADGTMCDALSTSLFIMGKDKAIEYWRAHSDEFDMILYDKENKVYVSEGIAEDFTSDFDTEVVKKE</sequence>
<dbReference type="PANTHER" id="PTHR30040">
    <property type="entry name" value="THIAMINE BIOSYNTHESIS LIPOPROTEIN APBE"/>
    <property type="match status" value="1"/>
</dbReference>
<comment type="caution">
    <text evidence="13">The sequence shown here is derived from an EMBL/GenBank/DDBJ whole genome shotgun (WGS) entry which is preliminary data.</text>
</comment>
<evidence type="ECO:0000256" key="3">
    <source>
        <dbReference type="ARBA" id="ARBA00016337"/>
    </source>
</evidence>
<evidence type="ECO:0000256" key="7">
    <source>
        <dbReference type="ARBA" id="ARBA00022827"/>
    </source>
</evidence>
<keyword evidence="5 11" id="KW-0808">Transferase</keyword>
<proteinExistence type="inferred from homology"/>
<evidence type="ECO:0000256" key="9">
    <source>
        <dbReference type="ARBA" id="ARBA00031306"/>
    </source>
</evidence>
<dbReference type="EC" id="2.7.1.180" evidence="2 11"/>
<keyword evidence="7 11" id="KW-0274">FAD</keyword>
<keyword evidence="14" id="KW-1185">Reference proteome</keyword>
<dbReference type="GO" id="GO:0016740">
    <property type="term" value="F:transferase activity"/>
    <property type="evidence" value="ECO:0007669"/>
    <property type="project" value="UniProtKB-KW"/>
</dbReference>
<dbReference type="PANTHER" id="PTHR30040:SF2">
    <property type="entry name" value="FAD:PROTEIN FMN TRANSFERASE"/>
    <property type="match status" value="1"/>
</dbReference>
<dbReference type="InterPro" id="IPR003374">
    <property type="entry name" value="ApbE-like_sf"/>
</dbReference>
<comment type="similarity">
    <text evidence="11">Belongs to the ApbE family.</text>
</comment>
<evidence type="ECO:0000256" key="6">
    <source>
        <dbReference type="ARBA" id="ARBA00022723"/>
    </source>
</evidence>
<evidence type="ECO:0000256" key="12">
    <source>
        <dbReference type="SAM" id="MobiDB-lite"/>
    </source>
</evidence>
<comment type="catalytic activity">
    <reaction evidence="10 11">
        <text>L-threonyl-[protein] + FAD = FMN-L-threonyl-[protein] + AMP + H(+)</text>
        <dbReference type="Rhea" id="RHEA:36847"/>
        <dbReference type="Rhea" id="RHEA-COMP:11060"/>
        <dbReference type="Rhea" id="RHEA-COMP:11061"/>
        <dbReference type="ChEBI" id="CHEBI:15378"/>
        <dbReference type="ChEBI" id="CHEBI:30013"/>
        <dbReference type="ChEBI" id="CHEBI:57692"/>
        <dbReference type="ChEBI" id="CHEBI:74257"/>
        <dbReference type="ChEBI" id="CHEBI:456215"/>
        <dbReference type="EC" id="2.7.1.180"/>
    </reaction>
</comment>
<feature type="compositionally biased region" description="Basic and acidic residues" evidence="12">
    <location>
        <begin position="16"/>
        <end position="35"/>
    </location>
</feature>
<dbReference type="Proteomes" id="UP000661649">
    <property type="component" value="Unassembled WGS sequence"/>
</dbReference>
<protein>
    <recommendedName>
        <fullName evidence="3 11">FAD:protein FMN transferase</fullName>
        <ecNumber evidence="2 11">2.7.1.180</ecNumber>
    </recommendedName>
    <alternativeName>
        <fullName evidence="9 11">Flavin transferase</fullName>
    </alternativeName>
</protein>
<dbReference type="InterPro" id="IPR024932">
    <property type="entry name" value="ApbE"/>
</dbReference>
<evidence type="ECO:0000313" key="14">
    <source>
        <dbReference type="Proteomes" id="UP000661649"/>
    </source>
</evidence>
<evidence type="ECO:0000256" key="10">
    <source>
        <dbReference type="ARBA" id="ARBA00048540"/>
    </source>
</evidence>
<reference evidence="13 14" key="1">
    <citation type="submission" date="2020-08" db="EMBL/GenBank/DDBJ databases">
        <title>Genome public.</title>
        <authorList>
            <person name="Liu C."/>
            <person name="Sun Q."/>
        </authorList>
    </citation>
    <scope>NUCLEOTIDE SEQUENCE [LARGE SCALE GENOMIC DNA]</scope>
    <source>
        <strain evidence="13 14">3_YM_SP_D4_24.mj</strain>
    </source>
</reference>
<gene>
    <name evidence="13" type="ORF">H8712_14825</name>
</gene>
<keyword evidence="8 11" id="KW-0460">Magnesium</keyword>
<dbReference type="Gene3D" id="3.10.520.10">
    <property type="entry name" value="ApbE-like domains"/>
    <property type="match status" value="1"/>
</dbReference>
<dbReference type="EMBL" id="JACRTP010000009">
    <property type="protein sequence ID" value="MBC8629858.1"/>
    <property type="molecule type" value="Genomic_DNA"/>
</dbReference>
<accession>A0ABR7PEK3</accession>
<comment type="cofactor">
    <cofactor evidence="1">
        <name>Mg(2+)</name>
        <dbReference type="ChEBI" id="CHEBI:18420"/>
    </cofactor>
</comment>
<evidence type="ECO:0000256" key="2">
    <source>
        <dbReference type="ARBA" id="ARBA00011955"/>
    </source>
</evidence>
<keyword evidence="6 11" id="KW-0479">Metal-binding</keyword>